<feature type="region of interest" description="Disordered" evidence="1">
    <location>
        <begin position="125"/>
        <end position="154"/>
    </location>
</feature>
<feature type="compositionally biased region" description="Polar residues" evidence="1">
    <location>
        <begin position="1"/>
        <end position="32"/>
    </location>
</feature>
<dbReference type="AlphaFoldDB" id="W5M6A2"/>
<evidence type="ECO:0000256" key="1">
    <source>
        <dbReference type="SAM" id="MobiDB-lite"/>
    </source>
</evidence>
<dbReference type="PANTHER" id="PTHR15607">
    <property type="entry name" value="SYNAPTONEMAL COMPLEX PROTEIN-RELATED"/>
    <property type="match status" value="1"/>
</dbReference>
<dbReference type="InParanoid" id="W5M6A2"/>
<dbReference type="HOGENOM" id="CLU_534143_0_0_1"/>
<protein>
    <recommendedName>
        <fullName evidence="4">Synaptonemal complex protein 2</fullName>
    </recommendedName>
</protein>
<sequence>MVPNRQSGRPQRAAAQNQNYKDPSESDTMSESQGEEEAVRKPIQQQVNRNMTKKVKTVPPLEKNMGQKESQDTLAPSFSSLSSPPLSIEKMRCVDKSVDKSVVFTGSPIPPLSTCTFTTLYSSPEKIPEPHKGIHPKPFYRADKNREKAPPQPLVKSLNYTYQEPDNGWLEFSTISGPVLATEDDGQSEEEVTQPARECRDSQDLPISFEKESVLSIRTNSRSSGKSLTDKDALSTGIDNKSCSPRLQNSAQVKVLMSGPSVTPCATLKRLRANQSTSSSEEEDEEETRRKEPEIKIRPTKLFKSADADHWAQNDIELQSTTFSHTVSTPDFSTWSMSLDQDMMCQKFTTKQKTKLQDRSKKMDYFARQSLKTVQQHVSSVHVQVKQHRFRNLDRFRDTILEELNDFEKDVSTLKNMEKDLTNFWKKQSQVLCTYQEQEQKRIHLLKSSFKTNVANSQEYEERILTTEMHLLRKDIKLIQDRLLKEMHQEELLSVHRGLQALFFPETSQF</sequence>
<dbReference type="Proteomes" id="UP000018468">
    <property type="component" value="Linkage group LG18"/>
</dbReference>
<keyword evidence="3" id="KW-1185">Reference proteome</keyword>
<evidence type="ECO:0000313" key="3">
    <source>
        <dbReference type="Proteomes" id="UP000018468"/>
    </source>
</evidence>
<feature type="region of interest" description="Disordered" evidence="1">
    <location>
        <begin position="1"/>
        <end position="82"/>
    </location>
</feature>
<feature type="region of interest" description="Disordered" evidence="1">
    <location>
        <begin position="269"/>
        <end position="292"/>
    </location>
</feature>
<feature type="compositionally biased region" description="Acidic residues" evidence="1">
    <location>
        <begin position="182"/>
        <end position="192"/>
    </location>
</feature>
<reference evidence="2" key="2">
    <citation type="submission" date="2025-08" db="UniProtKB">
        <authorList>
            <consortium name="Ensembl"/>
        </authorList>
    </citation>
    <scope>IDENTIFICATION</scope>
</reference>
<dbReference type="eggNOG" id="ENOG502QVM5">
    <property type="taxonomic scope" value="Eukaryota"/>
</dbReference>
<dbReference type="InterPro" id="IPR024835">
    <property type="entry name" value="SYCP2-like"/>
</dbReference>
<feature type="region of interest" description="Disordered" evidence="1">
    <location>
        <begin position="180"/>
        <end position="205"/>
    </location>
</feature>
<evidence type="ECO:0008006" key="4">
    <source>
        <dbReference type="Google" id="ProtNLM"/>
    </source>
</evidence>
<dbReference type="GeneTree" id="ENSGT00530000063859"/>
<dbReference type="Ensembl" id="ENSLOCT00000003918.1">
    <property type="protein sequence ID" value="ENSLOCP00000003910.1"/>
    <property type="gene ID" value="ENSLOCG00000003309.1"/>
</dbReference>
<evidence type="ECO:0000313" key="2">
    <source>
        <dbReference type="Ensembl" id="ENSLOCP00000003910.1"/>
    </source>
</evidence>
<proteinExistence type="predicted"/>
<reference evidence="2" key="3">
    <citation type="submission" date="2025-09" db="UniProtKB">
        <authorList>
            <consortium name="Ensembl"/>
        </authorList>
    </citation>
    <scope>IDENTIFICATION</scope>
</reference>
<organism evidence="2 3">
    <name type="scientific">Lepisosteus oculatus</name>
    <name type="common">Spotted gar</name>
    <dbReference type="NCBI Taxonomy" id="7918"/>
    <lineage>
        <taxon>Eukaryota</taxon>
        <taxon>Metazoa</taxon>
        <taxon>Chordata</taxon>
        <taxon>Craniata</taxon>
        <taxon>Vertebrata</taxon>
        <taxon>Euteleostomi</taxon>
        <taxon>Actinopterygii</taxon>
        <taxon>Neopterygii</taxon>
        <taxon>Holostei</taxon>
        <taxon>Semionotiformes</taxon>
        <taxon>Lepisosteidae</taxon>
        <taxon>Lepisosteus</taxon>
    </lineage>
</organism>
<accession>W5M6A2</accession>
<dbReference type="PANTHER" id="PTHR15607:SF12">
    <property type="entry name" value="SYNAPTONEMAL COMPLEX PROTEIN 2"/>
    <property type="match status" value="1"/>
</dbReference>
<dbReference type="EMBL" id="AHAT01025285">
    <property type="status" value="NOT_ANNOTATED_CDS"/>
    <property type="molecule type" value="Genomic_DNA"/>
</dbReference>
<reference evidence="3" key="1">
    <citation type="submission" date="2011-12" db="EMBL/GenBank/DDBJ databases">
        <title>The Draft Genome of Lepisosteus oculatus.</title>
        <authorList>
            <consortium name="The Broad Institute Genome Assembly &amp; Analysis Group"/>
            <consortium name="Computational R&amp;D Group"/>
            <consortium name="and Sequencing Platform"/>
            <person name="Di Palma F."/>
            <person name="Alfoldi J."/>
            <person name="Johnson J."/>
            <person name="Berlin A."/>
            <person name="Gnerre S."/>
            <person name="Jaffe D."/>
            <person name="MacCallum I."/>
            <person name="Young S."/>
            <person name="Walker B.J."/>
            <person name="Lander E.S."/>
            <person name="Lindblad-Toh K."/>
        </authorList>
    </citation>
    <scope>NUCLEOTIDE SEQUENCE [LARGE SCALE GENOMIC DNA]</scope>
</reference>
<name>W5M6A2_LEPOC</name>
<feature type="compositionally biased region" description="Basic and acidic residues" evidence="1">
    <location>
        <begin position="140"/>
        <end position="149"/>
    </location>
</feature>
<dbReference type="Bgee" id="ENSLOCG00000003309">
    <property type="expression patterns" value="Expressed in testis and 4 other cell types or tissues"/>
</dbReference>